<organism evidence="2 3">
    <name type="scientific">Longimicrobium terrae</name>
    <dbReference type="NCBI Taxonomy" id="1639882"/>
    <lineage>
        <taxon>Bacteria</taxon>
        <taxon>Pseudomonadati</taxon>
        <taxon>Gemmatimonadota</taxon>
        <taxon>Longimicrobiia</taxon>
        <taxon>Longimicrobiales</taxon>
        <taxon>Longimicrobiaceae</taxon>
        <taxon>Longimicrobium</taxon>
    </lineage>
</organism>
<feature type="domain" description="XdhC- CoxI" evidence="1">
    <location>
        <begin position="15"/>
        <end position="80"/>
    </location>
</feature>
<reference evidence="2 3" key="1">
    <citation type="submission" date="2020-08" db="EMBL/GenBank/DDBJ databases">
        <title>Genomic Encyclopedia of Type Strains, Phase IV (KMG-IV): sequencing the most valuable type-strain genomes for metagenomic binning, comparative biology and taxonomic classification.</title>
        <authorList>
            <person name="Goeker M."/>
        </authorList>
    </citation>
    <scope>NUCLEOTIDE SEQUENCE [LARGE SCALE GENOMIC DNA]</scope>
    <source>
        <strain evidence="2 3">DSM 29007</strain>
    </source>
</reference>
<dbReference type="PANTHER" id="PTHR30388">
    <property type="entry name" value="ALDEHYDE OXIDOREDUCTASE MOLYBDENUM COFACTOR ASSEMBLY PROTEIN"/>
    <property type="match status" value="1"/>
</dbReference>
<dbReference type="AlphaFoldDB" id="A0A841GZK2"/>
<evidence type="ECO:0000313" key="3">
    <source>
        <dbReference type="Proteomes" id="UP000582837"/>
    </source>
</evidence>
<dbReference type="InterPro" id="IPR052698">
    <property type="entry name" value="MoCofactor_Util/Proc"/>
</dbReference>
<evidence type="ECO:0000259" key="1">
    <source>
        <dbReference type="Pfam" id="PF02625"/>
    </source>
</evidence>
<evidence type="ECO:0000313" key="2">
    <source>
        <dbReference type="EMBL" id="MBB6071177.1"/>
    </source>
</evidence>
<dbReference type="PANTHER" id="PTHR30388:SF6">
    <property type="entry name" value="XANTHINE DEHYDROGENASE SUBUNIT A-RELATED"/>
    <property type="match status" value="1"/>
</dbReference>
<dbReference type="RefSeq" id="WP_170033843.1">
    <property type="nucleotide sequence ID" value="NZ_JABDTL010000001.1"/>
</dbReference>
<gene>
    <name evidence="2" type="ORF">HNQ61_002801</name>
</gene>
<accession>A0A841GZK2</accession>
<proteinExistence type="predicted"/>
<name>A0A841GZK2_9BACT</name>
<keyword evidence="3" id="KW-1185">Reference proteome</keyword>
<sequence length="105" mass="11154">MNEDLAVFTAAEQAAREGRQTVLATIVRCKGSTPRGMGSKMLVDPERGLTGTVGGGCGEAEVIEAAAEVIRTGEPRLLRINLTEDLFSWSPAVCGGVFDVFLERV</sequence>
<protein>
    <submittedName>
        <fullName evidence="2">Xanthine dehydrogenase accessory factor</fullName>
    </submittedName>
</protein>
<dbReference type="InterPro" id="IPR003777">
    <property type="entry name" value="XdhC_CoxI"/>
</dbReference>
<dbReference type="EMBL" id="JACHIA010000007">
    <property type="protein sequence ID" value="MBB6071177.1"/>
    <property type="molecule type" value="Genomic_DNA"/>
</dbReference>
<dbReference type="Pfam" id="PF02625">
    <property type="entry name" value="XdhC_CoxI"/>
    <property type="match status" value="1"/>
</dbReference>
<comment type="caution">
    <text evidence="2">The sequence shown here is derived from an EMBL/GenBank/DDBJ whole genome shotgun (WGS) entry which is preliminary data.</text>
</comment>
<dbReference type="Proteomes" id="UP000582837">
    <property type="component" value="Unassembled WGS sequence"/>
</dbReference>